<dbReference type="InterPro" id="IPR000644">
    <property type="entry name" value="CBS_dom"/>
</dbReference>
<comment type="caution">
    <text evidence="11">The sequence shown here is derived from an EMBL/GenBank/DDBJ whole genome shotgun (WGS) entry which is preliminary data.</text>
</comment>
<dbReference type="AlphaFoldDB" id="A0A1X0YCC7"/>
<proteinExistence type="predicted"/>
<dbReference type="Gene3D" id="3.40.1390.20">
    <property type="entry name" value="HprK N-terminal domain-like"/>
    <property type="match status" value="1"/>
</dbReference>
<keyword evidence="6" id="KW-0464">Manganese</keyword>
<dbReference type="InterPro" id="IPR038763">
    <property type="entry name" value="DHH_sf"/>
</dbReference>
<comment type="subunit">
    <text evidence="2">Homohexamer.</text>
</comment>
<reference evidence="11 12" key="1">
    <citation type="submission" date="2017-03" db="EMBL/GenBank/DDBJ databases">
        <title>Genome sequence of Geothermobacter sp. EPR-M, Deep-Sea Iron Reducer.</title>
        <authorList>
            <person name="Tully B."/>
            <person name="Savalia P."/>
            <person name="Abuyen K."/>
            <person name="Baughan C."/>
            <person name="Romero E."/>
            <person name="Ronkowski C."/>
            <person name="Torres B."/>
            <person name="Tremblay J."/>
            <person name="Trujillo A."/>
            <person name="Tyler M."/>
            <person name="Perez-Rodriguez I."/>
            <person name="Amend J."/>
        </authorList>
    </citation>
    <scope>NUCLEOTIDE SEQUENCE [LARGE SCALE GENOMIC DNA]</scope>
    <source>
        <strain evidence="11 12">EPR-M</strain>
    </source>
</reference>
<evidence type="ECO:0000256" key="3">
    <source>
        <dbReference type="ARBA" id="ARBA00012146"/>
    </source>
</evidence>
<evidence type="ECO:0000256" key="9">
    <source>
        <dbReference type="PROSITE-ProRule" id="PRU00703"/>
    </source>
</evidence>
<dbReference type="EC" id="3.6.1.1" evidence="3"/>
<dbReference type="InterPro" id="IPR010766">
    <property type="entry name" value="DRTGG"/>
</dbReference>
<keyword evidence="9" id="KW-0129">CBS domain</keyword>
<evidence type="ECO:0000256" key="2">
    <source>
        <dbReference type="ARBA" id="ARBA00011643"/>
    </source>
</evidence>
<comment type="catalytic activity">
    <reaction evidence="8">
        <text>diphosphate + H2O = 2 phosphate + H(+)</text>
        <dbReference type="Rhea" id="RHEA:24576"/>
        <dbReference type="ChEBI" id="CHEBI:15377"/>
        <dbReference type="ChEBI" id="CHEBI:15378"/>
        <dbReference type="ChEBI" id="CHEBI:33019"/>
        <dbReference type="ChEBI" id="CHEBI:43474"/>
        <dbReference type="EC" id="3.6.1.1"/>
    </reaction>
</comment>
<evidence type="ECO:0000256" key="1">
    <source>
        <dbReference type="ARBA" id="ARBA00001936"/>
    </source>
</evidence>
<dbReference type="Pfam" id="PF07085">
    <property type="entry name" value="DRTGG"/>
    <property type="match status" value="1"/>
</dbReference>
<evidence type="ECO:0000256" key="8">
    <source>
        <dbReference type="ARBA" id="ARBA00047820"/>
    </source>
</evidence>
<dbReference type="Pfam" id="PF00571">
    <property type="entry name" value="CBS"/>
    <property type="match status" value="1"/>
</dbReference>
<dbReference type="NCBIfam" id="NF011443">
    <property type="entry name" value="PRK14869.1-5"/>
    <property type="match status" value="1"/>
</dbReference>
<name>A0A1X0YCC7_9BACT</name>
<keyword evidence="4" id="KW-0479">Metal-binding</keyword>
<dbReference type="SUPFAM" id="SSF54631">
    <property type="entry name" value="CBS-domain pair"/>
    <property type="match status" value="1"/>
</dbReference>
<dbReference type="Gene3D" id="3.90.1640.10">
    <property type="entry name" value="inorganic pyrophosphatase (n-terminal core)"/>
    <property type="match status" value="2"/>
</dbReference>
<dbReference type="PANTHER" id="PTHR12112">
    <property type="entry name" value="BNIP - RELATED"/>
    <property type="match status" value="1"/>
</dbReference>
<organism evidence="11 12">
    <name type="scientific">Geothermobacter hydrogeniphilus</name>
    <dbReference type="NCBI Taxonomy" id="1969733"/>
    <lineage>
        <taxon>Bacteria</taxon>
        <taxon>Pseudomonadati</taxon>
        <taxon>Thermodesulfobacteriota</taxon>
        <taxon>Desulfuromonadia</taxon>
        <taxon>Desulfuromonadales</taxon>
        <taxon>Geothermobacteraceae</taxon>
        <taxon>Geothermobacter</taxon>
    </lineage>
</organism>
<dbReference type="SUPFAM" id="SSF64182">
    <property type="entry name" value="DHH phosphoesterases"/>
    <property type="match status" value="1"/>
</dbReference>
<dbReference type="SMART" id="SM00116">
    <property type="entry name" value="CBS"/>
    <property type="match status" value="2"/>
</dbReference>
<dbReference type="PROSITE" id="PS51371">
    <property type="entry name" value="CBS"/>
    <property type="match status" value="1"/>
</dbReference>
<dbReference type="NCBIfam" id="NF011442">
    <property type="entry name" value="PRK14869.1-4"/>
    <property type="match status" value="1"/>
</dbReference>
<dbReference type="InterPro" id="IPR028979">
    <property type="entry name" value="Ser_kin/Pase_Hpr-like_N_sf"/>
</dbReference>
<dbReference type="SUPFAM" id="SSF75138">
    <property type="entry name" value="HprK N-terminal domain-like"/>
    <property type="match status" value="1"/>
</dbReference>
<evidence type="ECO:0000259" key="10">
    <source>
        <dbReference type="PROSITE" id="PS51371"/>
    </source>
</evidence>
<dbReference type="GO" id="GO:0046872">
    <property type="term" value="F:metal ion binding"/>
    <property type="evidence" value="ECO:0007669"/>
    <property type="project" value="UniProtKB-KW"/>
</dbReference>
<dbReference type="OrthoDB" id="9766150at2"/>
<keyword evidence="5" id="KW-0378">Hydrolase</keyword>
<dbReference type="Pfam" id="PF02833">
    <property type="entry name" value="DHHA2"/>
    <property type="match status" value="1"/>
</dbReference>
<sequence length="549" mass="60584">MSNERIYVIGHRNPDTDSICSAMAYARLRQRQGMSGVEPARAGHLNRQTEFILEQLSLPLPRLLNDVYPRVADVIGDHVVTIGADAPLSRAMELFHLHGIRQLPVVDEDGAPLGLLVLKRVTECFLVPRREADIRRVLTSPAVLKACLQARDLTSFDPSRVEELNLYVGAMATDTLHQKIHGRDPRKMILVTGDRESVQREAVEVGVRVLVVTGGCPVPEEIVERARQRQVTVLSTGFDTATGTWLSRLATPVGELVDGQFLSVELGDKVEDLRLKLVHSDQPGALVLDGDGRVRGIATKSNLLAPSPLKLILVDHNELSQAVPGADKVEILEVIDHHRLGNFHTDQPIRFVNQPLGSTCTVVATLYRQAGIDPEPAFAGLMLAGLLTDTVIFKSPTTTDLDRELADWLGSLAGFDPVEFGQRIFQAGSSLAGFSSRRELVLSDFKEFSAGDRRFGIGQVEVVNFAEFYDLKDEIEQALAEIRRQRDLGTIGLLVSDIVRGTSLLLALGDPQLPYVIGYPRLEENLYELKNVLSRKKQLVPHLLKVLQD</sequence>
<dbReference type="InterPro" id="IPR038222">
    <property type="entry name" value="DHHA2_dom_sf"/>
</dbReference>
<dbReference type="GO" id="GO:0004427">
    <property type="term" value="F:inorganic diphosphate phosphatase activity"/>
    <property type="evidence" value="ECO:0007669"/>
    <property type="project" value="UniProtKB-EC"/>
</dbReference>
<dbReference type="Proteomes" id="UP000193136">
    <property type="component" value="Unassembled WGS sequence"/>
</dbReference>
<dbReference type="GO" id="GO:0005737">
    <property type="term" value="C:cytoplasm"/>
    <property type="evidence" value="ECO:0007669"/>
    <property type="project" value="InterPro"/>
</dbReference>
<keyword evidence="12" id="KW-1185">Reference proteome</keyword>
<evidence type="ECO:0000256" key="4">
    <source>
        <dbReference type="ARBA" id="ARBA00022723"/>
    </source>
</evidence>
<gene>
    <name evidence="11" type="ORF">B5V00_02145</name>
</gene>
<evidence type="ECO:0000256" key="6">
    <source>
        <dbReference type="ARBA" id="ARBA00023211"/>
    </source>
</evidence>
<evidence type="ECO:0000256" key="7">
    <source>
        <dbReference type="ARBA" id="ARBA00032535"/>
    </source>
</evidence>
<accession>A0A1X0YCC7</accession>
<evidence type="ECO:0000313" key="12">
    <source>
        <dbReference type="Proteomes" id="UP000193136"/>
    </source>
</evidence>
<feature type="domain" description="CBS" evidence="10">
    <location>
        <begin position="75"/>
        <end position="134"/>
    </location>
</feature>
<evidence type="ECO:0000256" key="5">
    <source>
        <dbReference type="ARBA" id="ARBA00022801"/>
    </source>
</evidence>
<protein>
    <recommendedName>
        <fullName evidence="3">inorganic diphosphatase</fullName>
        <ecNumber evidence="3">3.6.1.1</ecNumber>
    </recommendedName>
    <alternativeName>
        <fullName evidence="7">Pyrophosphate phospho-hydrolase</fullName>
    </alternativeName>
</protein>
<evidence type="ECO:0000313" key="11">
    <source>
        <dbReference type="EMBL" id="ORJ62880.1"/>
    </source>
</evidence>
<dbReference type="InterPro" id="IPR001667">
    <property type="entry name" value="DDH_dom"/>
</dbReference>
<comment type="cofactor">
    <cofactor evidence="1">
        <name>Mn(2+)</name>
        <dbReference type="ChEBI" id="CHEBI:29035"/>
    </cofactor>
</comment>
<dbReference type="STRING" id="1969733.B5V00_02145"/>
<dbReference type="Gene3D" id="3.90.1280.20">
    <property type="match status" value="1"/>
</dbReference>
<dbReference type="Pfam" id="PF01368">
    <property type="entry name" value="DHH"/>
    <property type="match status" value="1"/>
</dbReference>
<dbReference type="NCBIfam" id="NF011445">
    <property type="entry name" value="PRK14869.2-1"/>
    <property type="match status" value="1"/>
</dbReference>
<dbReference type="SMART" id="SM01131">
    <property type="entry name" value="DHHA2"/>
    <property type="match status" value="1"/>
</dbReference>
<dbReference type="InterPro" id="IPR004097">
    <property type="entry name" value="DHHA2"/>
</dbReference>
<dbReference type="PANTHER" id="PTHR12112:SF22">
    <property type="entry name" value="MANGANESE-DEPENDENT INORGANIC PYROPHOSPHATASE-RELATED"/>
    <property type="match status" value="1"/>
</dbReference>
<dbReference type="RefSeq" id="WP_085009064.1">
    <property type="nucleotide sequence ID" value="NZ_NAAD01000002.1"/>
</dbReference>
<dbReference type="InterPro" id="IPR046342">
    <property type="entry name" value="CBS_dom_sf"/>
</dbReference>
<dbReference type="Gene3D" id="3.10.310.20">
    <property type="entry name" value="DHHA2 domain"/>
    <property type="match status" value="1"/>
</dbReference>
<dbReference type="EMBL" id="NAAD01000002">
    <property type="protein sequence ID" value="ORJ62880.1"/>
    <property type="molecule type" value="Genomic_DNA"/>
</dbReference>